<dbReference type="GO" id="GO:0016301">
    <property type="term" value="F:kinase activity"/>
    <property type="evidence" value="ECO:0007669"/>
    <property type="project" value="UniProtKB-KW"/>
</dbReference>
<dbReference type="AlphaFoldDB" id="A0A9Y1FNC8"/>
<keyword evidence="1" id="KW-0808">Transferase</keyword>
<dbReference type="Pfam" id="PF01973">
    <property type="entry name" value="MptE-like"/>
    <property type="match status" value="1"/>
</dbReference>
<protein>
    <submittedName>
        <fullName evidence="6">DUF115 domain-containing protein</fullName>
    </submittedName>
</protein>
<dbReference type="Proteomes" id="UP001200513">
    <property type="component" value="Chromosome"/>
</dbReference>
<proteinExistence type="predicted"/>
<evidence type="ECO:0000313" key="6">
    <source>
        <dbReference type="EMBL" id="UJG43001.1"/>
    </source>
</evidence>
<evidence type="ECO:0000256" key="2">
    <source>
        <dbReference type="ARBA" id="ARBA00022741"/>
    </source>
</evidence>
<dbReference type="SUPFAM" id="SSF63999">
    <property type="entry name" value="Thiamin pyrophosphokinase, catalytic domain"/>
    <property type="match status" value="1"/>
</dbReference>
<dbReference type="GO" id="GO:0003848">
    <property type="term" value="F:2-amino-4-hydroxy-6-hydroxymethyldihydropteridine diphosphokinase activity"/>
    <property type="evidence" value="ECO:0007669"/>
    <property type="project" value="InterPro"/>
</dbReference>
<keyword evidence="4" id="KW-0067">ATP-binding</keyword>
<gene>
    <name evidence="6" type="ORF">K9W46_11570</name>
</gene>
<evidence type="ECO:0000256" key="3">
    <source>
        <dbReference type="ARBA" id="ARBA00022777"/>
    </source>
</evidence>
<dbReference type="Gene3D" id="3.40.50.10240">
    <property type="entry name" value="Thiamin pyrophosphokinase, catalytic domain"/>
    <property type="match status" value="1"/>
</dbReference>
<keyword evidence="2" id="KW-0547">Nucleotide-binding</keyword>
<evidence type="ECO:0000256" key="1">
    <source>
        <dbReference type="ARBA" id="ARBA00022679"/>
    </source>
</evidence>
<dbReference type="InterPro" id="IPR027510">
    <property type="entry name" value="HMPDK_MptE"/>
</dbReference>
<keyword evidence="3" id="KW-0418">Kinase</keyword>
<dbReference type="GO" id="GO:0005524">
    <property type="term" value="F:ATP binding"/>
    <property type="evidence" value="ECO:0007669"/>
    <property type="project" value="UniProtKB-KW"/>
</dbReference>
<dbReference type="PANTHER" id="PTHR39648:SF1">
    <property type="entry name" value="6-HYDROXYMETHYL-7,8-DIHYDROPTERIN PYROPHOSPHOKINASE"/>
    <property type="match status" value="1"/>
</dbReference>
<dbReference type="PANTHER" id="PTHR39648">
    <property type="entry name" value="6-HYDROXYMETHYL-7,8-DIHYDROPTERIN PYROPHOSPHOKINASE"/>
    <property type="match status" value="1"/>
</dbReference>
<feature type="domain" description="6-hydroxymethylpterin diphosphokinase MptE-like" evidence="5">
    <location>
        <begin position="52"/>
        <end position="213"/>
    </location>
</feature>
<dbReference type="InterPro" id="IPR036759">
    <property type="entry name" value="TPK_catalytic_sf"/>
</dbReference>
<accession>A0A9Y1FNC8</accession>
<evidence type="ECO:0000259" key="5">
    <source>
        <dbReference type="Pfam" id="PF01973"/>
    </source>
</evidence>
<dbReference type="InterPro" id="IPR002826">
    <property type="entry name" value="MptE-like"/>
</dbReference>
<evidence type="ECO:0000256" key="4">
    <source>
        <dbReference type="ARBA" id="ARBA00022840"/>
    </source>
</evidence>
<organism evidence="6">
    <name type="scientific">Candidatus Heimdallarchaeum endolithica</name>
    <dbReference type="NCBI Taxonomy" id="2876572"/>
    <lineage>
        <taxon>Archaea</taxon>
        <taxon>Promethearchaeati</taxon>
        <taxon>Candidatus Heimdallarchaeota</taxon>
        <taxon>Candidatus Heimdallarchaeia (ex Rinke et al. 2021) (nom. nud.)</taxon>
        <taxon>Candidatus Heimdallarchaeales</taxon>
        <taxon>Candidatus Heimdallarchaeaceae</taxon>
        <taxon>Candidatus Heimdallarchaeum</taxon>
    </lineage>
</organism>
<reference evidence="6" key="1">
    <citation type="journal article" date="2022" name="Nat. Microbiol.">
        <title>Unique mobile elements and scalable gene flow at the prokaryote-eukaryote boundary revealed by circularized Asgard archaea genomes.</title>
        <authorList>
            <person name="Wu F."/>
            <person name="Speth D.R."/>
            <person name="Philosof A."/>
            <person name="Cremiere A."/>
            <person name="Narayanan A."/>
            <person name="Barco R.A."/>
            <person name="Connon S.A."/>
            <person name="Amend J.P."/>
            <person name="Antoshechkin I.A."/>
            <person name="Orphan V.J."/>
        </authorList>
    </citation>
    <scope>NUCLEOTIDE SEQUENCE</scope>
    <source>
        <strain evidence="6">PR6</strain>
    </source>
</reference>
<sequence length="256" mass="28915">MIFKTEDKLFLELEKLDFSLTTWLKYWYPAICDFLSISPKSDLNAVKEINSLFKINSRNKEKELINQLKGKIAIIVAPGNSLSKEVAKKVRKMLIDNTNAVLIAVDGATSFLLENGLNPGIIISDLDGCVEDQIKAQKSGSILIVHIHGDNVDQAKRYLPKITKTGHFLFSTQSEELGGFRNFLGFTDGDRAVCFSANYSIKEVILFGYDFGKEIGKYSKVKTITKEKRTRKFKKFIIAKSVINWCSKVIKISMQE</sequence>
<dbReference type="GO" id="GO:0004788">
    <property type="term" value="F:thiamine diphosphokinase activity"/>
    <property type="evidence" value="ECO:0007669"/>
    <property type="project" value="InterPro"/>
</dbReference>
<name>A0A9Y1FNC8_9ARCH</name>
<dbReference type="EMBL" id="CP084167">
    <property type="protein sequence ID" value="UJG43001.1"/>
    <property type="molecule type" value="Genomic_DNA"/>
</dbReference>
<dbReference type="GO" id="GO:0009229">
    <property type="term" value="P:thiamine diphosphate biosynthetic process"/>
    <property type="evidence" value="ECO:0007669"/>
    <property type="project" value="InterPro"/>
</dbReference>